<name>A0AAQ3ML01_VIGMU</name>
<dbReference type="GO" id="GO:0080044">
    <property type="term" value="F:quercetin 7-O-glucosyltransferase activity"/>
    <property type="evidence" value="ECO:0007669"/>
    <property type="project" value="TreeGrafter"/>
</dbReference>
<evidence type="ECO:0000313" key="2">
    <source>
        <dbReference type="EMBL" id="WVY92835.1"/>
    </source>
</evidence>
<dbReference type="Gene3D" id="3.40.50.2000">
    <property type="entry name" value="Glycogen Phosphorylase B"/>
    <property type="match status" value="2"/>
</dbReference>
<protein>
    <submittedName>
        <fullName evidence="2">Uncharacterized protein</fullName>
    </submittedName>
</protein>
<dbReference type="Proteomes" id="UP001374535">
    <property type="component" value="Chromosome 10"/>
</dbReference>
<dbReference type="PANTHER" id="PTHR11926:SF1545">
    <property type="entry name" value="GLYCOSYLTRANSFERASE"/>
    <property type="match status" value="1"/>
</dbReference>
<reference evidence="2 3" key="1">
    <citation type="journal article" date="2023" name="Life. Sci Alliance">
        <title>Evolutionary insights into 3D genome organization and epigenetic landscape of Vigna mungo.</title>
        <authorList>
            <person name="Junaid A."/>
            <person name="Singh B."/>
            <person name="Bhatia S."/>
        </authorList>
    </citation>
    <scope>NUCLEOTIDE SEQUENCE [LARGE SCALE GENOMIC DNA]</scope>
    <source>
        <strain evidence="2">Urdbean</strain>
    </source>
</reference>
<comment type="similarity">
    <text evidence="1">Belongs to the UDP-glycosyltransferase family.</text>
</comment>
<gene>
    <name evidence="2" type="ORF">V8G54_031923</name>
</gene>
<dbReference type="GO" id="GO:0080043">
    <property type="term" value="F:quercetin 3-O-glucosyltransferase activity"/>
    <property type="evidence" value="ECO:0007669"/>
    <property type="project" value="TreeGrafter"/>
</dbReference>
<organism evidence="2 3">
    <name type="scientific">Vigna mungo</name>
    <name type="common">Black gram</name>
    <name type="synonym">Phaseolus mungo</name>
    <dbReference type="NCBI Taxonomy" id="3915"/>
    <lineage>
        <taxon>Eukaryota</taxon>
        <taxon>Viridiplantae</taxon>
        <taxon>Streptophyta</taxon>
        <taxon>Embryophyta</taxon>
        <taxon>Tracheophyta</taxon>
        <taxon>Spermatophyta</taxon>
        <taxon>Magnoliopsida</taxon>
        <taxon>eudicotyledons</taxon>
        <taxon>Gunneridae</taxon>
        <taxon>Pentapetalae</taxon>
        <taxon>rosids</taxon>
        <taxon>fabids</taxon>
        <taxon>Fabales</taxon>
        <taxon>Fabaceae</taxon>
        <taxon>Papilionoideae</taxon>
        <taxon>50 kb inversion clade</taxon>
        <taxon>NPAAA clade</taxon>
        <taxon>indigoferoid/millettioid clade</taxon>
        <taxon>Phaseoleae</taxon>
        <taxon>Vigna</taxon>
    </lineage>
</organism>
<accession>A0AAQ3ML01</accession>
<dbReference type="AlphaFoldDB" id="A0AAQ3ML01"/>
<dbReference type="EMBL" id="CP144691">
    <property type="protein sequence ID" value="WVY92835.1"/>
    <property type="molecule type" value="Genomic_DNA"/>
</dbReference>
<evidence type="ECO:0000313" key="3">
    <source>
        <dbReference type="Proteomes" id="UP001374535"/>
    </source>
</evidence>
<sequence length="189" mass="22105">METHAYKGDARVQWRRTRSRETRPEHKCNVSIVRVRLPSLVSLVCVGLPCTRASPLYACDSLVSLKKDEFSFPTMRKLYLEDMPSFFFGQHSTFVDFEVSQFCNKQWEDDQDYGATEFKSEECMEWLDDKPKGSVVYVSFGSVASFRDKQMEEIACCLRECSSYFLWVVGTAEETKLPKHFEKKNREVW</sequence>
<dbReference type="SUPFAM" id="SSF53756">
    <property type="entry name" value="UDP-Glycosyltransferase/glycogen phosphorylase"/>
    <property type="match status" value="1"/>
</dbReference>
<dbReference type="PANTHER" id="PTHR11926">
    <property type="entry name" value="GLUCOSYL/GLUCURONOSYL TRANSFERASES"/>
    <property type="match status" value="1"/>
</dbReference>
<evidence type="ECO:0000256" key="1">
    <source>
        <dbReference type="ARBA" id="ARBA00009995"/>
    </source>
</evidence>
<keyword evidence="3" id="KW-1185">Reference proteome</keyword>
<proteinExistence type="inferred from homology"/>